<gene>
    <name evidence="1" type="ORF">SAMN02745775_12344</name>
</gene>
<accession>A0A1I4F968</accession>
<evidence type="ECO:0000313" key="1">
    <source>
        <dbReference type="EMBL" id="SFL13336.1"/>
    </source>
</evidence>
<keyword evidence="2" id="KW-1185">Reference proteome</keyword>
<reference evidence="1 2" key="1">
    <citation type="submission" date="2016-10" db="EMBL/GenBank/DDBJ databases">
        <authorList>
            <person name="de Groot N.N."/>
        </authorList>
    </citation>
    <scope>NUCLEOTIDE SEQUENCE [LARGE SCALE GENOMIC DNA]</scope>
    <source>
        <strain evidence="1 2">DSM 19981</strain>
    </source>
</reference>
<dbReference type="Proteomes" id="UP000199473">
    <property type="component" value="Unassembled WGS sequence"/>
</dbReference>
<evidence type="ECO:0000313" key="2">
    <source>
        <dbReference type="Proteomes" id="UP000199473"/>
    </source>
</evidence>
<dbReference type="EMBL" id="FOSQ01000023">
    <property type="protein sequence ID" value="SFL13336.1"/>
    <property type="molecule type" value="Genomic_DNA"/>
</dbReference>
<sequence length="96" mass="10163">MADAVHLLGLDWPVRGDGTLNPPTVAGLSVQVTEARLTETAAGQRATAALRIAAQLSTALAEIRIAGTLSLRRSAGSDLWQLAPNRLRKFGCSERL</sequence>
<dbReference type="STRING" id="1123062.SAMN02745775_12344"/>
<protein>
    <submittedName>
        <fullName evidence="1">Uncharacterized protein</fullName>
    </submittedName>
</protein>
<dbReference type="RefSeq" id="WP_092963339.1">
    <property type="nucleotide sequence ID" value="NZ_FOSQ01000023.1"/>
</dbReference>
<dbReference type="AlphaFoldDB" id="A0A1I4F968"/>
<proteinExistence type="predicted"/>
<organism evidence="1 2">
    <name type="scientific">Falsiroseomonas stagni DSM 19981</name>
    <dbReference type="NCBI Taxonomy" id="1123062"/>
    <lineage>
        <taxon>Bacteria</taxon>
        <taxon>Pseudomonadati</taxon>
        <taxon>Pseudomonadota</taxon>
        <taxon>Alphaproteobacteria</taxon>
        <taxon>Acetobacterales</taxon>
        <taxon>Roseomonadaceae</taxon>
        <taxon>Falsiroseomonas</taxon>
    </lineage>
</organism>
<name>A0A1I4F968_9PROT</name>